<gene>
    <name evidence="2" type="ORF">GCM10009559_58930</name>
</gene>
<dbReference type="Proteomes" id="UP001499967">
    <property type="component" value="Unassembled WGS sequence"/>
</dbReference>
<evidence type="ECO:0008006" key="4">
    <source>
        <dbReference type="Google" id="ProtNLM"/>
    </source>
</evidence>
<feature type="compositionally biased region" description="Basic and acidic residues" evidence="1">
    <location>
        <begin position="463"/>
        <end position="472"/>
    </location>
</feature>
<dbReference type="SUPFAM" id="SSF55144">
    <property type="entry name" value="LigT-like"/>
    <property type="match status" value="1"/>
</dbReference>
<keyword evidence="3" id="KW-1185">Reference proteome</keyword>
<organism evidence="2 3">
    <name type="scientific">Pseudonocardia zijingensis</name>
    <dbReference type="NCBI Taxonomy" id="153376"/>
    <lineage>
        <taxon>Bacteria</taxon>
        <taxon>Bacillati</taxon>
        <taxon>Actinomycetota</taxon>
        <taxon>Actinomycetes</taxon>
        <taxon>Pseudonocardiales</taxon>
        <taxon>Pseudonocardiaceae</taxon>
        <taxon>Pseudonocardia</taxon>
    </lineage>
</organism>
<proteinExistence type="predicted"/>
<evidence type="ECO:0000256" key="1">
    <source>
        <dbReference type="SAM" id="MobiDB-lite"/>
    </source>
</evidence>
<feature type="compositionally biased region" description="Acidic residues" evidence="1">
    <location>
        <begin position="473"/>
        <end position="485"/>
    </location>
</feature>
<dbReference type="RefSeq" id="WP_343944925.1">
    <property type="nucleotide sequence ID" value="NZ_BAAAHP010000187.1"/>
</dbReference>
<evidence type="ECO:0000313" key="3">
    <source>
        <dbReference type="Proteomes" id="UP001499967"/>
    </source>
</evidence>
<sequence length="932" mass="98149">MTAPIETVVEAVTDEPTMEVVDEQAGEMRVRFPVLVIEGLDTSDGRFIEAGALTHRALPLSLLAQPEAAHGGDEPGPAILVGRIDTMERVPGPEVISRRTGEPFPEGTFVWQATGALNPTIVVNERGTTIGDLVRPRYLRGVSVDLAGMDYEIAGEDGFDVAPANPRRQLVTYGAEVAAATLVPIPAFGDAYMELEDEDGPREPLAPEDLPDELLAAAVPAWRSSEVGDECGLCLAGLLAAAVGERMVARIPEDAVEQFTEVIDSGEERDAVELATALVQHIADNWAADLEEDPDDVLAPGYEPDAAVTAAADEPHTGGMIALVPADPGALVVEGGDPAEELHLTLAYLGDDVTGWPAEQIAAVLDGARQIAAVTPRVEAEVMGHAAFNPGDANDFEPCAVYLVTGDMLPALKGEAAAFDVSEHPVFLPHVTAGYGLDPADLSYVGPVQFDRLRVALADEVHDFPLGDPRADDPDDDEPGEDEPDEPIVAAAAIPDQVVESDDEVGLPDVPQPCELGDHPAVRSLLFRGGDAYAPVCDEHEQDARDRLAADGDEVTAVVDIEQPDGEDLDEEVVVAAAAARPPAAWFTDPQLDGPTPLTIDEDGRIRGHAATWGACHIGFPQQCVTAPRSTSGYAYFTTGAVLTDDGQQVPVGSITMDTGHAPTSMSRQAAAAHYDHTGAVVADVAVGEDAHGIWVAGALRASVDEQTAARLRASALSGDWRRVRGGLELVALLAVNVPGFPIPRARVASGEPLALVAAGALRSATTAAHGLVIGNELIQSIDVGKMQGLAAVDPGRVDLTSLADAIAERLEQRQQAGQLSTRHAALLAQLDDSPDRAAALLAELDDSPQRAAQLLVALDDEDDDYASQMPAQLRESYLRGEVAARIRWGTPGDFRRCVAQATAHGVPARMRDGMCAELHHAATGLWPGDRN</sequence>
<dbReference type="Gene3D" id="3.90.1140.10">
    <property type="entry name" value="Cyclic phosphodiesterase"/>
    <property type="match status" value="1"/>
</dbReference>
<name>A0ABN1N8P5_9PSEU</name>
<dbReference type="InterPro" id="IPR009097">
    <property type="entry name" value="Cyclic_Pdiesterase"/>
</dbReference>
<dbReference type="EMBL" id="BAAAHP010000187">
    <property type="protein sequence ID" value="GAA0897754.1"/>
    <property type="molecule type" value="Genomic_DNA"/>
</dbReference>
<protein>
    <recommendedName>
        <fullName evidence="4">2'-5' RNA ligase superfamily protein</fullName>
    </recommendedName>
</protein>
<feature type="region of interest" description="Disordered" evidence="1">
    <location>
        <begin position="463"/>
        <end position="485"/>
    </location>
</feature>
<comment type="caution">
    <text evidence="2">The sequence shown here is derived from an EMBL/GenBank/DDBJ whole genome shotgun (WGS) entry which is preliminary data.</text>
</comment>
<reference evidence="2 3" key="1">
    <citation type="journal article" date="2019" name="Int. J. Syst. Evol. Microbiol.">
        <title>The Global Catalogue of Microorganisms (GCM) 10K type strain sequencing project: providing services to taxonomists for standard genome sequencing and annotation.</title>
        <authorList>
            <consortium name="The Broad Institute Genomics Platform"/>
            <consortium name="The Broad Institute Genome Sequencing Center for Infectious Disease"/>
            <person name="Wu L."/>
            <person name="Ma J."/>
        </authorList>
    </citation>
    <scope>NUCLEOTIDE SEQUENCE [LARGE SCALE GENOMIC DNA]</scope>
    <source>
        <strain evidence="2 3">JCM 11117</strain>
    </source>
</reference>
<accession>A0ABN1N8P5</accession>
<evidence type="ECO:0000313" key="2">
    <source>
        <dbReference type="EMBL" id="GAA0897754.1"/>
    </source>
</evidence>